<dbReference type="SUPFAM" id="SSF102114">
    <property type="entry name" value="Radical SAM enzymes"/>
    <property type="match status" value="1"/>
</dbReference>
<dbReference type="PANTHER" id="PTHR43787">
    <property type="entry name" value="FEMO COFACTOR BIOSYNTHESIS PROTEIN NIFB-RELATED"/>
    <property type="match status" value="1"/>
</dbReference>
<dbReference type="PANTHER" id="PTHR43787:SF11">
    <property type="entry name" value="UPF0026 PROTEIN SLR1464"/>
    <property type="match status" value="1"/>
</dbReference>
<keyword evidence="4" id="KW-0479">Metal-binding</keyword>
<proteinExistence type="predicted"/>
<organism evidence="8 9">
    <name type="scientific">Candidatus Desulfovibrio intestinipullorum</name>
    <dbReference type="NCBI Taxonomy" id="2838536"/>
    <lineage>
        <taxon>Bacteria</taxon>
        <taxon>Pseudomonadati</taxon>
        <taxon>Thermodesulfobacteriota</taxon>
        <taxon>Desulfovibrionia</taxon>
        <taxon>Desulfovibrionales</taxon>
        <taxon>Desulfovibrionaceae</taxon>
        <taxon>Desulfovibrio</taxon>
    </lineage>
</organism>
<comment type="caution">
    <text evidence="8">The sequence shown here is derived from an EMBL/GenBank/DDBJ whole genome shotgun (WGS) entry which is preliminary data.</text>
</comment>
<dbReference type="GO" id="GO:0051539">
    <property type="term" value="F:4 iron, 4 sulfur cluster binding"/>
    <property type="evidence" value="ECO:0007669"/>
    <property type="project" value="UniProtKB-KW"/>
</dbReference>
<evidence type="ECO:0000256" key="4">
    <source>
        <dbReference type="ARBA" id="ARBA00022723"/>
    </source>
</evidence>
<dbReference type="CDD" id="cd01335">
    <property type="entry name" value="Radical_SAM"/>
    <property type="match status" value="1"/>
</dbReference>
<reference evidence="8" key="1">
    <citation type="journal article" date="2021" name="PeerJ">
        <title>Extensive microbial diversity within the chicken gut microbiome revealed by metagenomics and culture.</title>
        <authorList>
            <person name="Gilroy R."/>
            <person name="Ravi A."/>
            <person name="Getino M."/>
            <person name="Pursley I."/>
            <person name="Horton D.L."/>
            <person name="Alikhan N.F."/>
            <person name="Baker D."/>
            <person name="Gharbi K."/>
            <person name="Hall N."/>
            <person name="Watson M."/>
            <person name="Adriaenssens E.M."/>
            <person name="Foster-Nyarko E."/>
            <person name="Jarju S."/>
            <person name="Secka A."/>
            <person name="Antonio M."/>
            <person name="Oren A."/>
            <person name="Chaudhuri R.R."/>
            <person name="La Ragione R."/>
            <person name="Hildebrand F."/>
            <person name="Pallen M.J."/>
        </authorList>
    </citation>
    <scope>NUCLEOTIDE SEQUENCE</scope>
    <source>
        <strain evidence="8">ChiHecec2B26-446</strain>
    </source>
</reference>
<dbReference type="EMBL" id="DXHV01000018">
    <property type="protein sequence ID" value="HIV99874.1"/>
    <property type="molecule type" value="Genomic_DNA"/>
</dbReference>
<dbReference type="AlphaFoldDB" id="A0A9D1PUK9"/>
<dbReference type="GO" id="GO:0003824">
    <property type="term" value="F:catalytic activity"/>
    <property type="evidence" value="ECO:0007669"/>
    <property type="project" value="InterPro"/>
</dbReference>
<evidence type="ECO:0000313" key="8">
    <source>
        <dbReference type="EMBL" id="HIV99874.1"/>
    </source>
</evidence>
<keyword evidence="3" id="KW-0949">S-adenosyl-L-methionine</keyword>
<evidence type="ECO:0000259" key="7">
    <source>
        <dbReference type="PROSITE" id="PS51918"/>
    </source>
</evidence>
<keyword evidence="5" id="KW-0408">Iron</keyword>
<comment type="cofactor">
    <cofactor evidence="1">
        <name>[4Fe-4S] cluster</name>
        <dbReference type="ChEBI" id="CHEBI:49883"/>
    </cofactor>
</comment>
<evidence type="ECO:0000256" key="2">
    <source>
        <dbReference type="ARBA" id="ARBA00022485"/>
    </source>
</evidence>
<evidence type="ECO:0000256" key="5">
    <source>
        <dbReference type="ARBA" id="ARBA00023004"/>
    </source>
</evidence>
<accession>A0A9D1PUK9</accession>
<dbReference type="SFLD" id="SFLDG01083">
    <property type="entry name" value="Uncharacterised_Radical_SAM_Su"/>
    <property type="match status" value="1"/>
</dbReference>
<dbReference type="Gene3D" id="3.20.20.70">
    <property type="entry name" value="Aldolase class I"/>
    <property type="match status" value="1"/>
</dbReference>
<keyword evidence="2" id="KW-0004">4Fe-4S</keyword>
<reference evidence="8" key="2">
    <citation type="submission" date="2021-04" db="EMBL/GenBank/DDBJ databases">
        <authorList>
            <person name="Gilroy R."/>
        </authorList>
    </citation>
    <scope>NUCLEOTIDE SEQUENCE</scope>
    <source>
        <strain evidence="8">ChiHecec2B26-446</strain>
    </source>
</reference>
<evidence type="ECO:0000256" key="1">
    <source>
        <dbReference type="ARBA" id="ARBA00001966"/>
    </source>
</evidence>
<feature type="domain" description="Radical SAM core" evidence="7">
    <location>
        <begin position="13"/>
        <end position="245"/>
    </location>
</feature>
<evidence type="ECO:0000313" key="9">
    <source>
        <dbReference type="Proteomes" id="UP000886752"/>
    </source>
</evidence>
<dbReference type="PROSITE" id="PS51918">
    <property type="entry name" value="RADICAL_SAM"/>
    <property type="match status" value="1"/>
</dbReference>
<dbReference type="InterPro" id="IPR040084">
    <property type="entry name" value="GTPase_Obg"/>
</dbReference>
<dbReference type="InterPro" id="IPR007197">
    <property type="entry name" value="rSAM"/>
</dbReference>
<evidence type="ECO:0000256" key="6">
    <source>
        <dbReference type="ARBA" id="ARBA00023014"/>
    </source>
</evidence>
<evidence type="ECO:0000256" key="3">
    <source>
        <dbReference type="ARBA" id="ARBA00022691"/>
    </source>
</evidence>
<name>A0A9D1PUK9_9BACT</name>
<dbReference type="InterPro" id="IPR058240">
    <property type="entry name" value="rSAM_sf"/>
</dbReference>
<sequence>MQSHHVYGPVPSRRLGRSLGIDVIPFKTCTYDCTYCQLGHTTCHTCERREYVPVDLVLSELKEHLQRDTPDIISFAGSGEPTLNSGLGRCIAGIKEMTSVPVAVFTNASLLWMPEVRADLALADIVSPSLDAALPRTAEQVNRLAAGLDLQQILEGLATFCAEYTGQIWLEILLCRGVNDSRDDLEALKGVLRRLARVDRVQLNTATRPPADRDIAPLDREALQRVADEIQRDTPWPCEIIASFPKTSAHEASSRVPGRDEVLELVRCHPSTVQGIAAGLDVEQAGVAPVVDALLADGLFECEEREGETYYFVREDETKGAH</sequence>
<dbReference type="GO" id="GO:0046872">
    <property type="term" value="F:metal ion binding"/>
    <property type="evidence" value="ECO:0007669"/>
    <property type="project" value="UniProtKB-KW"/>
</dbReference>
<dbReference type="SFLD" id="SFLDS00029">
    <property type="entry name" value="Radical_SAM"/>
    <property type="match status" value="1"/>
</dbReference>
<gene>
    <name evidence="8" type="ORF">H9894_01595</name>
</gene>
<protein>
    <submittedName>
        <fullName evidence="8">Radical SAM protein</fullName>
    </submittedName>
</protein>
<keyword evidence="6" id="KW-0411">Iron-sulfur</keyword>
<dbReference type="Proteomes" id="UP000886752">
    <property type="component" value="Unassembled WGS sequence"/>
</dbReference>
<dbReference type="Pfam" id="PF04055">
    <property type="entry name" value="Radical_SAM"/>
    <property type="match status" value="1"/>
</dbReference>
<dbReference type="InterPro" id="IPR013785">
    <property type="entry name" value="Aldolase_TIM"/>
</dbReference>